<evidence type="ECO:0000256" key="1">
    <source>
        <dbReference type="ARBA" id="ARBA00010164"/>
    </source>
</evidence>
<keyword evidence="7" id="KW-1185">Reference proteome</keyword>
<protein>
    <submittedName>
        <fullName evidence="6">Type II toxin-antitoxin system HipA family toxin</fullName>
    </submittedName>
</protein>
<feature type="domain" description="HipA-like C-terminal" evidence="4">
    <location>
        <begin position="157"/>
        <end position="406"/>
    </location>
</feature>
<comment type="similarity">
    <text evidence="1">Belongs to the HipA Ser/Thr kinase family.</text>
</comment>
<dbReference type="GO" id="GO:0005829">
    <property type="term" value="C:cytosol"/>
    <property type="evidence" value="ECO:0007669"/>
    <property type="project" value="TreeGrafter"/>
</dbReference>
<evidence type="ECO:0000259" key="4">
    <source>
        <dbReference type="Pfam" id="PF07804"/>
    </source>
</evidence>
<sequence length="447" mass="49167">MGRRAHAQRLNIWLNGSPVGYWDASAGGNTLTYFDEWVDDEQGRPLSLSLPFQPGNAPYRGQVVQNYFDNLLPDSDVIRRRIAQHFRTAGTEPYQLLAAVGRDCVGAIQLLPADESPTDLFSISGEPLDDHGVATLLRHTLSDRPLGQGDEVDDLRLSIAGAQEKSALLWHEGQWQRPLGSTPTTHILKLPLGLVGAMQADMRTSVENEWLCSRIMQAFGLPVARCEIAHFEDMKVLVVERFDRRLAADSSWIVRLPQEDFCQATGTSPLHKYQADGGPGISKIMEILLGSEQAEQDRLNFFKTQLVFWLLAATDGHAKNFSIFHLPGSRYQATPLYDVLSAHPIIGTGANNVAPQKAKLAMAVRGSQNYYHLQQIQRRHWLNHAKQVGLGAAAAEVAIADVLSAVDGVVDSIAAEIPIGFPADLVESILQGLVRQRDRMAGMGMTP</sequence>
<dbReference type="InterPro" id="IPR052028">
    <property type="entry name" value="HipA_Ser/Thr_kinase"/>
</dbReference>
<dbReference type="AlphaFoldDB" id="A0A4Y9S9T4"/>
<organism evidence="6 7">
    <name type="scientific">Duganella callida</name>
    <dbReference type="NCBI Taxonomy" id="2561932"/>
    <lineage>
        <taxon>Bacteria</taxon>
        <taxon>Pseudomonadati</taxon>
        <taxon>Pseudomonadota</taxon>
        <taxon>Betaproteobacteria</taxon>
        <taxon>Burkholderiales</taxon>
        <taxon>Oxalobacteraceae</taxon>
        <taxon>Telluria group</taxon>
        <taxon>Duganella</taxon>
    </lineage>
</organism>
<dbReference type="CDD" id="cd17808">
    <property type="entry name" value="HipA_Ec_like"/>
    <property type="match status" value="1"/>
</dbReference>
<dbReference type="Proteomes" id="UP000297729">
    <property type="component" value="Unassembled WGS sequence"/>
</dbReference>
<dbReference type="Pfam" id="PF07804">
    <property type="entry name" value="HipA_C"/>
    <property type="match status" value="1"/>
</dbReference>
<gene>
    <name evidence="6" type="ORF">E4L98_18470</name>
</gene>
<keyword evidence="3" id="KW-0418">Kinase</keyword>
<keyword evidence="2" id="KW-0808">Transferase</keyword>
<evidence type="ECO:0000256" key="2">
    <source>
        <dbReference type="ARBA" id="ARBA00022679"/>
    </source>
</evidence>
<feature type="domain" description="HipA N-terminal subdomain 1" evidence="5">
    <location>
        <begin position="10"/>
        <end position="110"/>
    </location>
</feature>
<reference evidence="6 7" key="1">
    <citation type="submission" date="2019-03" db="EMBL/GenBank/DDBJ databases">
        <title>Draft Genome Sequence of Duganella callidus sp. nov., a Novel Duganella Species Isolated from Cultivated Soil.</title>
        <authorList>
            <person name="Raths R."/>
            <person name="Peta V."/>
            <person name="Bucking H."/>
        </authorList>
    </citation>
    <scope>NUCLEOTIDE SEQUENCE [LARGE SCALE GENOMIC DNA]</scope>
    <source>
        <strain evidence="6 7">DN04</strain>
    </source>
</reference>
<evidence type="ECO:0000259" key="5">
    <source>
        <dbReference type="Pfam" id="PF13657"/>
    </source>
</evidence>
<accession>A0A4Y9S9T4</accession>
<dbReference type="InterPro" id="IPR012893">
    <property type="entry name" value="HipA-like_C"/>
</dbReference>
<dbReference type="NCBIfam" id="TIGR03071">
    <property type="entry name" value="couple_hipA"/>
    <property type="match status" value="1"/>
</dbReference>
<proteinExistence type="inferred from homology"/>
<dbReference type="PANTHER" id="PTHR37419:SF1">
    <property type="entry name" value="SERINE_THREONINE-PROTEIN KINASE TOXIN HIPA"/>
    <property type="match status" value="1"/>
</dbReference>
<dbReference type="GO" id="GO:0004674">
    <property type="term" value="F:protein serine/threonine kinase activity"/>
    <property type="evidence" value="ECO:0007669"/>
    <property type="project" value="TreeGrafter"/>
</dbReference>
<dbReference type="PANTHER" id="PTHR37419">
    <property type="entry name" value="SERINE/THREONINE-PROTEIN KINASE TOXIN HIPA"/>
    <property type="match status" value="1"/>
</dbReference>
<evidence type="ECO:0000313" key="6">
    <source>
        <dbReference type="EMBL" id="TFW18295.1"/>
    </source>
</evidence>
<dbReference type="RefSeq" id="WP_135203021.1">
    <property type="nucleotide sequence ID" value="NZ_SPVG01000185.1"/>
</dbReference>
<dbReference type="OrthoDB" id="9805913at2"/>
<evidence type="ECO:0000256" key="3">
    <source>
        <dbReference type="ARBA" id="ARBA00022777"/>
    </source>
</evidence>
<evidence type="ECO:0000313" key="7">
    <source>
        <dbReference type="Proteomes" id="UP000297729"/>
    </source>
</evidence>
<dbReference type="Pfam" id="PF13657">
    <property type="entry name" value="Couple_hipA"/>
    <property type="match status" value="1"/>
</dbReference>
<comment type="caution">
    <text evidence="6">The sequence shown here is derived from an EMBL/GenBank/DDBJ whole genome shotgun (WGS) entry which is preliminary data.</text>
</comment>
<name>A0A4Y9S9T4_9BURK</name>
<dbReference type="InterPro" id="IPR017508">
    <property type="entry name" value="HipA_N1"/>
</dbReference>
<dbReference type="EMBL" id="SPVG01000185">
    <property type="protein sequence ID" value="TFW18295.1"/>
    <property type="molecule type" value="Genomic_DNA"/>
</dbReference>